<geneLocation type="plasmid" evidence="2">
    <name>unnamed1</name>
</geneLocation>
<evidence type="ECO:0000256" key="1">
    <source>
        <dbReference type="SAM" id="Phobius"/>
    </source>
</evidence>
<keyword evidence="1" id="KW-0812">Transmembrane</keyword>
<evidence type="ECO:0000313" key="2">
    <source>
        <dbReference type="EMBL" id="XDV69400.1"/>
    </source>
</evidence>
<dbReference type="AlphaFoldDB" id="A0AB39YIJ7"/>
<dbReference type="EMBL" id="CP165728">
    <property type="protein sequence ID" value="XDV69400.1"/>
    <property type="molecule type" value="Genomic_DNA"/>
</dbReference>
<feature type="transmembrane region" description="Helical" evidence="1">
    <location>
        <begin position="176"/>
        <end position="195"/>
    </location>
</feature>
<organism evidence="2">
    <name type="scientific">Streptomyces sp. R33</name>
    <dbReference type="NCBI Taxonomy" id="3238629"/>
    <lineage>
        <taxon>Bacteria</taxon>
        <taxon>Bacillati</taxon>
        <taxon>Actinomycetota</taxon>
        <taxon>Actinomycetes</taxon>
        <taxon>Kitasatosporales</taxon>
        <taxon>Streptomycetaceae</taxon>
        <taxon>Streptomyces</taxon>
    </lineage>
</organism>
<gene>
    <name evidence="2" type="ORF">AB5J51_41480</name>
</gene>
<reference evidence="2" key="1">
    <citation type="submission" date="2024-08" db="EMBL/GenBank/DDBJ databases">
        <authorList>
            <person name="Yu S.T."/>
        </authorList>
    </citation>
    <scope>NUCLEOTIDE SEQUENCE</scope>
    <source>
        <strain evidence="2">R33</strain>
        <plasmid evidence="2">unnamed1</plasmid>
    </source>
</reference>
<keyword evidence="1" id="KW-0472">Membrane</keyword>
<feature type="transmembrane region" description="Helical" evidence="1">
    <location>
        <begin position="93"/>
        <end position="114"/>
    </location>
</feature>
<feature type="transmembrane region" description="Helical" evidence="1">
    <location>
        <begin position="12"/>
        <end position="35"/>
    </location>
</feature>
<feature type="transmembrane region" description="Helical" evidence="1">
    <location>
        <begin position="134"/>
        <end position="156"/>
    </location>
</feature>
<accession>A0AB39YIJ7</accession>
<keyword evidence="1" id="KW-1133">Transmembrane helix</keyword>
<dbReference type="RefSeq" id="WP_369780575.1">
    <property type="nucleotide sequence ID" value="NZ_CP165728.1"/>
</dbReference>
<name>A0AB39YIJ7_9ACTN</name>
<protein>
    <submittedName>
        <fullName evidence="2">DUF2975 domain-containing protein</fullName>
    </submittedName>
</protein>
<sequence length="209" mass="22079">MSEDRKLLEPLSTVVSGVLRLLVGVLAISVVLSLFNSDTAFWSGPGNCVTADWISGSSSAADAMFSARNGAHVSAVPQYCAEHPSNYQHLLRVLGGVPALALLIGGLILLNRLLQSAARDGVYTTQTVSRLHLLGWWLLLGSVFAEVVEAGARAALLATLTDNVTFSAEAVLHTSAFPYLTVLTALGVLTFARIMRVGAGMREDLEGTV</sequence>
<keyword evidence="2" id="KW-0614">Plasmid</keyword>
<proteinExistence type="predicted"/>